<gene>
    <name evidence="1" type="ORF">UFOVP683_39</name>
</gene>
<sequence length="87" mass="10516">MNENKYKDGYYSDDIYEYLDAIEERITNLRLSINDCLRDNIKGSYRFANFPSWEFPEVLHKIRRDSFFMELYCRALKGKLEDNGDIE</sequence>
<protein>
    <submittedName>
        <fullName evidence="1">Uncharacterized protein</fullName>
    </submittedName>
</protein>
<reference evidence="1" key="1">
    <citation type="submission" date="2020-04" db="EMBL/GenBank/DDBJ databases">
        <authorList>
            <person name="Chiriac C."/>
            <person name="Salcher M."/>
            <person name="Ghai R."/>
            <person name="Kavagutti S V."/>
        </authorList>
    </citation>
    <scope>NUCLEOTIDE SEQUENCE</scope>
</reference>
<evidence type="ECO:0000313" key="1">
    <source>
        <dbReference type="EMBL" id="CAB4157675.1"/>
    </source>
</evidence>
<name>A0A6J5NKB6_9CAUD</name>
<dbReference type="EMBL" id="LR796653">
    <property type="protein sequence ID" value="CAB4157675.1"/>
    <property type="molecule type" value="Genomic_DNA"/>
</dbReference>
<accession>A0A6J5NKB6</accession>
<proteinExistence type="predicted"/>
<organism evidence="1">
    <name type="scientific">uncultured Caudovirales phage</name>
    <dbReference type="NCBI Taxonomy" id="2100421"/>
    <lineage>
        <taxon>Viruses</taxon>
        <taxon>Duplodnaviria</taxon>
        <taxon>Heunggongvirae</taxon>
        <taxon>Uroviricota</taxon>
        <taxon>Caudoviricetes</taxon>
        <taxon>Peduoviridae</taxon>
        <taxon>Maltschvirus</taxon>
        <taxon>Maltschvirus maltsch</taxon>
    </lineage>
</organism>